<dbReference type="AlphaFoldDB" id="A0A037ZJG1"/>
<keyword evidence="2" id="KW-1185">Reference proteome</keyword>
<dbReference type="InterPro" id="IPR052927">
    <property type="entry name" value="DCC_oxidoreductase"/>
</dbReference>
<dbReference type="STRING" id="1454373.ACMU_14280"/>
<dbReference type="GO" id="GO:0015035">
    <property type="term" value="F:protein-disulfide reductase activity"/>
    <property type="evidence" value="ECO:0007669"/>
    <property type="project" value="InterPro"/>
</dbReference>
<gene>
    <name evidence="1" type="ORF">ACMU_14280</name>
</gene>
<reference evidence="1 2" key="1">
    <citation type="submission" date="2014-03" db="EMBL/GenBank/DDBJ databases">
        <title>Draft Genome Sequence of Actibacterium mucosum KCTC 23349, a Marine Alphaproteobacterium with Complex Ionic Requirements Isolated from Mediterranean Seawater at Malvarrosa Beach, Valencia, Spain.</title>
        <authorList>
            <person name="Arahal D.R."/>
            <person name="Shao Z."/>
            <person name="Lai Q."/>
            <person name="Pujalte M.J."/>
        </authorList>
    </citation>
    <scope>NUCLEOTIDE SEQUENCE [LARGE SCALE GENOMIC DNA]</scope>
    <source>
        <strain evidence="1 2">KCTC 23349</strain>
    </source>
</reference>
<dbReference type="InterPro" id="IPR007263">
    <property type="entry name" value="DCC1-like"/>
</dbReference>
<organism evidence="1 2">
    <name type="scientific">Actibacterium mucosum KCTC 23349</name>
    <dbReference type="NCBI Taxonomy" id="1454373"/>
    <lineage>
        <taxon>Bacteria</taxon>
        <taxon>Pseudomonadati</taxon>
        <taxon>Pseudomonadota</taxon>
        <taxon>Alphaproteobacteria</taxon>
        <taxon>Rhodobacterales</taxon>
        <taxon>Roseobacteraceae</taxon>
        <taxon>Actibacterium</taxon>
    </lineage>
</organism>
<dbReference type="OrthoDB" id="9785438at2"/>
<proteinExistence type="predicted"/>
<accession>A0A037ZJG1</accession>
<evidence type="ECO:0000313" key="2">
    <source>
        <dbReference type="Proteomes" id="UP000026249"/>
    </source>
</evidence>
<dbReference type="PANTHER" id="PTHR33639:SF2">
    <property type="entry name" value="DUF393 DOMAIN-CONTAINING PROTEIN"/>
    <property type="match status" value="1"/>
</dbReference>
<sequence>MRPISHAPFSYLGDPQVPPFDQGRILLVMDAECSLCSVGARRVARWDTDDRVRIAPVQSPLGAALLQHYGMAPDDPDTWLVIQDGRAYGSLQAMAQFYPQLRIWLRPVSLLNWLPRRLQDWLYARLARNRYALFGKGNMCTLPDPELRRRLIQ</sequence>
<comment type="caution">
    <text evidence="1">The sequence shown here is derived from an EMBL/GenBank/DDBJ whole genome shotgun (WGS) entry which is preliminary data.</text>
</comment>
<name>A0A037ZJG1_9RHOB</name>
<dbReference type="Proteomes" id="UP000026249">
    <property type="component" value="Unassembled WGS sequence"/>
</dbReference>
<dbReference type="Pfam" id="PF04134">
    <property type="entry name" value="DCC1-like"/>
    <property type="match status" value="1"/>
</dbReference>
<dbReference type="RefSeq" id="WP_035260589.1">
    <property type="nucleotide sequence ID" value="NZ_JFKE01000005.1"/>
</dbReference>
<evidence type="ECO:0000313" key="1">
    <source>
        <dbReference type="EMBL" id="KAJ54926.1"/>
    </source>
</evidence>
<protein>
    <submittedName>
        <fullName evidence="1">Thiol-disulfide oxidoreductase</fullName>
    </submittedName>
</protein>
<dbReference type="EMBL" id="JFKE01000005">
    <property type="protein sequence ID" value="KAJ54926.1"/>
    <property type="molecule type" value="Genomic_DNA"/>
</dbReference>
<dbReference type="PANTHER" id="PTHR33639">
    <property type="entry name" value="THIOL-DISULFIDE OXIDOREDUCTASE DCC"/>
    <property type="match status" value="1"/>
</dbReference>